<dbReference type="Proteomes" id="UP000027059">
    <property type="component" value="Chromosome"/>
</dbReference>
<dbReference type="Pfam" id="PF12439">
    <property type="entry name" value="GDE_N"/>
    <property type="match status" value="1"/>
</dbReference>
<dbReference type="EMBL" id="CP007243">
    <property type="protein sequence ID" value="AIA30502.1"/>
    <property type="molecule type" value="Genomic_DNA"/>
</dbReference>
<dbReference type="InterPro" id="IPR024742">
    <property type="entry name" value="Glycogen_debranch_N"/>
</dbReference>
<keyword evidence="4" id="KW-1185">Reference proteome</keyword>
<sequence>MDRDIPLPAPVRFDITAFREPETPEGREWWLSMGNGGYLSGTLLHSLSRSYHGLGILATAPPVGRTLHWVKWDGWIEDGESRIPLTSNHWGDLSWDPRGFLYLVSFFLEGRMPVWQYRWKNRLLTVRVWYDSALRGTVLSFLHDSPDSLELALNFYVNYRDHHGIIQGDPPEASCRVEEETGYLSIGGISSAVRVPKGSLSVNRSVVRNFFYSRERERGLADRENHLLAFSARISLHSGQEAGVLWTETSSGRDMPSLKRNWTSLSRQAFLEREETLLKTARGRHPCLESLPDWVHALILAADSFIVDRPSPAGAESSKTVIAGYPWFGDWGRDTMIALPGLLLGTGRWNDARSILLFFAGKLKDGILPNYFPEDGSDPLYNTADASLWFVRACHLYGRSTRDYAALRLLYPSLLSVMEAYRSGTLFGIRVDPSDGLVQTGSSDLPLTWMDARIDGRAVTRRHGKPVELSALWFGALASMTWIAGRLREDSTVFQMEQEKTRSGFRKFVREDGHGLHDVLEGDPAEINAIRPNQILALSCAEGLLDAREEISVLETVTNHLLTPFGLRSLSRTDSRYQGTYAGPPSARDNAYHQGTVWAWLLGHFAMASFRHSGNIDATLSLFDGLKSHLGEAGLGSISEVFDGDPPHLPRGCPLQAWSVGCTLESILHILEGPLSGTRS</sequence>
<dbReference type="PANTHER" id="PTHR10569:SF2">
    <property type="entry name" value="GLYCOGEN DEBRANCHING ENZYME"/>
    <property type="match status" value="1"/>
</dbReference>
<protein>
    <submittedName>
        <fullName evidence="3">Glycogen debranching protein</fullName>
    </submittedName>
</protein>
<evidence type="ECO:0000259" key="2">
    <source>
        <dbReference type="Pfam" id="PF12439"/>
    </source>
</evidence>
<evidence type="ECO:0000259" key="1">
    <source>
        <dbReference type="Pfam" id="PF06202"/>
    </source>
</evidence>
<proteinExistence type="predicted"/>
<dbReference type="InterPro" id="IPR032790">
    <property type="entry name" value="GDE_C"/>
</dbReference>
<dbReference type="GO" id="GO:0004135">
    <property type="term" value="F:amylo-alpha-1,6-glucosidase activity"/>
    <property type="evidence" value="ECO:0007669"/>
    <property type="project" value="InterPro"/>
</dbReference>
<dbReference type="GO" id="GO:0005980">
    <property type="term" value="P:glycogen catabolic process"/>
    <property type="evidence" value="ECO:0007669"/>
    <property type="project" value="InterPro"/>
</dbReference>
<dbReference type="PANTHER" id="PTHR10569">
    <property type="entry name" value="GLYCOGEN DEBRANCHING ENZYME"/>
    <property type="match status" value="1"/>
</dbReference>
<organism evidence="3 4">
    <name type="scientific">Leptospirillum ferriphilum YSK</name>
    <dbReference type="NCBI Taxonomy" id="1441628"/>
    <lineage>
        <taxon>Bacteria</taxon>
        <taxon>Pseudomonadati</taxon>
        <taxon>Nitrospirota</taxon>
        <taxon>Nitrospiria</taxon>
        <taxon>Nitrospirales</taxon>
        <taxon>Nitrospiraceae</taxon>
        <taxon>Leptospirillum</taxon>
    </lineage>
</organism>
<dbReference type="AlphaFoldDB" id="A0A059XZ55"/>
<feature type="domain" description="Glycogen debranching enzyme bacterial and archaeal type N-terminal" evidence="2">
    <location>
        <begin position="27"/>
        <end position="241"/>
    </location>
</feature>
<dbReference type="Pfam" id="PF06202">
    <property type="entry name" value="GDE_C"/>
    <property type="match status" value="1"/>
</dbReference>
<accession>A0A059XZ55</accession>
<dbReference type="RefSeq" id="WP_051613805.1">
    <property type="nucleotide sequence ID" value="NZ_CP007243.1"/>
</dbReference>
<dbReference type="OrthoDB" id="9761875at2"/>
<evidence type="ECO:0000313" key="4">
    <source>
        <dbReference type="Proteomes" id="UP000027059"/>
    </source>
</evidence>
<dbReference type="InterPro" id="IPR012341">
    <property type="entry name" value="6hp_glycosidase-like_sf"/>
</dbReference>
<dbReference type="GO" id="GO:0004134">
    <property type="term" value="F:4-alpha-glucanotransferase activity"/>
    <property type="evidence" value="ECO:0007669"/>
    <property type="project" value="InterPro"/>
</dbReference>
<dbReference type="HOGENOM" id="CLU_026835_0_0_0"/>
<dbReference type="InterPro" id="IPR010401">
    <property type="entry name" value="AGL/Gdb1"/>
</dbReference>
<dbReference type="InterPro" id="IPR008928">
    <property type="entry name" value="6-hairpin_glycosidase_sf"/>
</dbReference>
<gene>
    <name evidence="3" type="ORF">Y981_06175</name>
</gene>
<evidence type="ECO:0000313" key="3">
    <source>
        <dbReference type="EMBL" id="AIA30502.1"/>
    </source>
</evidence>
<name>A0A059XZ55_9BACT</name>
<dbReference type="Gene3D" id="1.50.10.10">
    <property type="match status" value="1"/>
</dbReference>
<feature type="domain" description="Glycogen debranching enzyme C-terminal" evidence="1">
    <location>
        <begin position="301"/>
        <end position="664"/>
    </location>
</feature>
<dbReference type="SUPFAM" id="SSF48208">
    <property type="entry name" value="Six-hairpin glycosidases"/>
    <property type="match status" value="1"/>
</dbReference>
<reference evidence="3 4" key="2">
    <citation type="journal article" date="2015" name="Biomed. Res. Int.">
        <title>Effects of Arsenite Resistance on the Growth and Functional Gene Expression of Leptospirillum ferriphilum and Acidithiobacillus thiooxidans in Pure Culture and Coculture.</title>
        <authorList>
            <person name="Jiang H."/>
            <person name="Liang Y."/>
            <person name="Yin H."/>
            <person name="Xiao Y."/>
            <person name="Guo X."/>
            <person name="Xu Y."/>
            <person name="Hu Q."/>
            <person name="Liu H."/>
            <person name="Liu X."/>
        </authorList>
    </citation>
    <scope>NUCLEOTIDE SEQUENCE [LARGE SCALE GENOMIC DNA]</scope>
    <source>
        <strain evidence="3 4">YSK</strain>
    </source>
</reference>
<reference evidence="4" key="1">
    <citation type="submission" date="2014-02" db="EMBL/GenBank/DDBJ databases">
        <title>Complete genome sequence and comparative genomic analysis of the nitrogen-fixing bacterium Leptospirillum ferriphilum YSK.</title>
        <authorList>
            <person name="Guo X."/>
            <person name="Yin H."/>
            <person name="Liang Y."/>
            <person name="Hu Q."/>
            <person name="Ma L."/>
            <person name="Xiao Y."/>
            <person name="Zhang X."/>
            <person name="Qiu G."/>
            <person name="Liu X."/>
        </authorList>
    </citation>
    <scope>NUCLEOTIDE SEQUENCE [LARGE SCALE GENOMIC DNA]</scope>
    <source>
        <strain evidence="4">YSK</strain>
    </source>
</reference>
<dbReference type="KEGG" id="lfp:Y981_06175"/>